<name>A0ABU1AYZ7_9BACT</name>
<keyword evidence="1" id="KW-1133">Transmembrane helix</keyword>
<accession>A0ABU1AYZ7</accession>
<feature type="signal peptide" evidence="2">
    <location>
        <begin position="1"/>
        <end position="21"/>
    </location>
</feature>
<dbReference type="Proteomes" id="UP001225316">
    <property type="component" value="Unassembled WGS sequence"/>
</dbReference>
<evidence type="ECO:0000313" key="4">
    <source>
        <dbReference type="Proteomes" id="UP001225316"/>
    </source>
</evidence>
<reference evidence="3 4" key="1">
    <citation type="submission" date="2023-04" db="EMBL/GenBank/DDBJ databases">
        <title>A novel bacteria isolated from coastal sediment.</title>
        <authorList>
            <person name="Liu X.-J."/>
            <person name="Du Z.-J."/>
        </authorList>
    </citation>
    <scope>NUCLEOTIDE SEQUENCE [LARGE SCALE GENOMIC DNA]</scope>
    <source>
        <strain evidence="3 4">SDUM461003</strain>
    </source>
</reference>
<feature type="transmembrane region" description="Helical" evidence="1">
    <location>
        <begin position="171"/>
        <end position="188"/>
    </location>
</feature>
<proteinExistence type="predicted"/>
<comment type="caution">
    <text evidence="3">The sequence shown here is derived from an EMBL/GenBank/DDBJ whole genome shotgun (WGS) entry which is preliminary data.</text>
</comment>
<feature type="chain" id="PRO_5045606544" description="PEP-CTERM protein-sorting domain-containing protein" evidence="2">
    <location>
        <begin position="22"/>
        <end position="198"/>
    </location>
</feature>
<evidence type="ECO:0008006" key="5">
    <source>
        <dbReference type="Google" id="ProtNLM"/>
    </source>
</evidence>
<keyword evidence="2" id="KW-0732">Signal</keyword>
<dbReference type="EMBL" id="JARXHW010000064">
    <property type="protein sequence ID" value="MDQ8209352.1"/>
    <property type="molecule type" value="Genomic_DNA"/>
</dbReference>
<keyword evidence="4" id="KW-1185">Reference proteome</keyword>
<evidence type="ECO:0000256" key="2">
    <source>
        <dbReference type="SAM" id="SignalP"/>
    </source>
</evidence>
<organism evidence="3 4">
    <name type="scientific">Thalassobacterium maritimum</name>
    <dbReference type="NCBI Taxonomy" id="3041265"/>
    <lineage>
        <taxon>Bacteria</taxon>
        <taxon>Pseudomonadati</taxon>
        <taxon>Verrucomicrobiota</taxon>
        <taxon>Opitutia</taxon>
        <taxon>Puniceicoccales</taxon>
        <taxon>Coraliomargaritaceae</taxon>
        <taxon>Thalassobacterium</taxon>
    </lineage>
</organism>
<protein>
    <recommendedName>
        <fullName evidence="5">PEP-CTERM protein-sorting domain-containing protein</fullName>
    </recommendedName>
</protein>
<evidence type="ECO:0000313" key="3">
    <source>
        <dbReference type="EMBL" id="MDQ8209352.1"/>
    </source>
</evidence>
<dbReference type="RefSeq" id="WP_308952254.1">
    <property type="nucleotide sequence ID" value="NZ_JARXHW010000064.1"/>
</dbReference>
<evidence type="ECO:0000256" key="1">
    <source>
        <dbReference type="SAM" id="Phobius"/>
    </source>
</evidence>
<sequence>MKKTLSLAMFGLLTGAYSLMGAYQYGDYVNYDYSKLNVIEDSSLTLDFFTESSAAGYVITDWDTLTVEITDGATGAKSLREVAIDGVSIDIGNFVAGQSLFFYVTGSEGTTLTSAAKDFGHRGWEYSSTFNGPDSLFFGGNYDTYGREYTQLAFRVSGGAPSSPTTSGQPLPGVAVSMLMGSAGLYWVKRKKSAVVAR</sequence>
<keyword evidence="1" id="KW-0472">Membrane</keyword>
<keyword evidence="1" id="KW-0812">Transmembrane</keyword>
<gene>
    <name evidence="3" type="ORF">QEH52_17625</name>
</gene>